<name>A0A7C8I025_9PLEO</name>
<gene>
    <name evidence="1" type="ORF">BDV95DRAFT_583185</name>
</gene>
<reference evidence="1 2" key="1">
    <citation type="submission" date="2020-01" db="EMBL/GenBank/DDBJ databases">
        <authorList>
            <consortium name="DOE Joint Genome Institute"/>
            <person name="Haridas S."/>
            <person name="Albert R."/>
            <person name="Binder M."/>
            <person name="Bloem J."/>
            <person name="Labutti K."/>
            <person name="Salamov A."/>
            <person name="Andreopoulos B."/>
            <person name="Baker S.E."/>
            <person name="Barry K."/>
            <person name="Bills G."/>
            <person name="Bluhm B.H."/>
            <person name="Cannon C."/>
            <person name="Castanera R."/>
            <person name="Culley D.E."/>
            <person name="Daum C."/>
            <person name="Ezra D."/>
            <person name="Gonzalez J.B."/>
            <person name="Henrissat B."/>
            <person name="Kuo A."/>
            <person name="Liang C."/>
            <person name="Lipzen A."/>
            <person name="Lutzoni F."/>
            <person name="Magnuson J."/>
            <person name="Mondo S."/>
            <person name="Nolan M."/>
            <person name="Ohm R."/>
            <person name="Pangilinan J."/>
            <person name="Park H.-J.H."/>
            <person name="Ramirez L."/>
            <person name="Alfaro M."/>
            <person name="Sun H."/>
            <person name="Tritt A."/>
            <person name="Yoshinaga Y."/>
            <person name="Zwiers L.-H.L."/>
            <person name="Turgeon B.G."/>
            <person name="Goodwin S.B."/>
            <person name="Spatafora J.W."/>
            <person name="Crous P.W."/>
            <person name="Grigoriev I.V."/>
        </authorList>
    </citation>
    <scope>NUCLEOTIDE SEQUENCE [LARGE SCALE GENOMIC DNA]</scope>
    <source>
        <strain evidence="1 2">CBS 611.86</strain>
    </source>
</reference>
<organism evidence="1 2">
    <name type="scientific">Massariosphaeria phaeospora</name>
    <dbReference type="NCBI Taxonomy" id="100035"/>
    <lineage>
        <taxon>Eukaryota</taxon>
        <taxon>Fungi</taxon>
        <taxon>Dikarya</taxon>
        <taxon>Ascomycota</taxon>
        <taxon>Pezizomycotina</taxon>
        <taxon>Dothideomycetes</taxon>
        <taxon>Pleosporomycetidae</taxon>
        <taxon>Pleosporales</taxon>
        <taxon>Pleosporales incertae sedis</taxon>
        <taxon>Massariosphaeria</taxon>
    </lineage>
</organism>
<dbReference type="Proteomes" id="UP000481861">
    <property type="component" value="Unassembled WGS sequence"/>
</dbReference>
<keyword evidence="2" id="KW-1185">Reference proteome</keyword>
<comment type="caution">
    <text evidence="1">The sequence shown here is derived from an EMBL/GenBank/DDBJ whole genome shotgun (WGS) entry which is preliminary data.</text>
</comment>
<evidence type="ECO:0000313" key="2">
    <source>
        <dbReference type="Proteomes" id="UP000481861"/>
    </source>
</evidence>
<evidence type="ECO:0000313" key="1">
    <source>
        <dbReference type="EMBL" id="KAF2866914.1"/>
    </source>
</evidence>
<proteinExistence type="predicted"/>
<accession>A0A7C8I025</accession>
<dbReference type="AlphaFoldDB" id="A0A7C8I025"/>
<protein>
    <submittedName>
        <fullName evidence="1">Uncharacterized protein</fullName>
    </submittedName>
</protein>
<dbReference type="EMBL" id="JAADJZ010000025">
    <property type="protein sequence ID" value="KAF2866914.1"/>
    <property type="molecule type" value="Genomic_DNA"/>
</dbReference>
<sequence>MYHKVFDVVQSRLLHLLLLNVWRQLSYRLRRYLPLLTGRSRQPACSCMLVAYLFQQPHLYTTAHKDQERRSDIITWERSRGGNVVPPWAVETSCGDTPIARHRRSCVPPDAPRRPRARGHTMCNPFPTSYHAAGFFRQDFRRIPTRLHPSTQLDQRLNSQRKAC</sequence>